<keyword evidence="3" id="KW-1185">Reference proteome</keyword>
<evidence type="ECO:0008006" key="4">
    <source>
        <dbReference type="Google" id="ProtNLM"/>
    </source>
</evidence>
<dbReference type="Proteomes" id="UP000800040">
    <property type="component" value="Unassembled WGS sequence"/>
</dbReference>
<evidence type="ECO:0000313" key="2">
    <source>
        <dbReference type="EMBL" id="KAF1835283.1"/>
    </source>
</evidence>
<dbReference type="EMBL" id="ML975289">
    <property type="protein sequence ID" value="KAF1835283.1"/>
    <property type="molecule type" value="Genomic_DNA"/>
</dbReference>
<accession>A0A6A5KNX2</accession>
<gene>
    <name evidence="2" type="ORF">BDW02DRAFT_568160</name>
</gene>
<name>A0A6A5KNX2_9PLEO</name>
<feature type="compositionally biased region" description="Polar residues" evidence="1">
    <location>
        <begin position="1"/>
        <end position="13"/>
    </location>
</feature>
<dbReference type="OrthoDB" id="9970474at2759"/>
<dbReference type="PANTHER" id="PTHR40518:SF1">
    <property type="entry name" value="ACETOACETATE DECARBOXYLASE"/>
    <property type="match status" value="1"/>
</dbReference>
<dbReference type="PANTHER" id="PTHR40518">
    <property type="entry name" value="ACETOACETATE DECARBOXYLASE"/>
    <property type="match status" value="1"/>
</dbReference>
<feature type="region of interest" description="Disordered" evidence="1">
    <location>
        <begin position="1"/>
        <end position="21"/>
    </location>
</feature>
<evidence type="ECO:0000313" key="3">
    <source>
        <dbReference type="Proteomes" id="UP000800040"/>
    </source>
</evidence>
<protein>
    <recommendedName>
        <fullName evidence="4">Acetoacetate decarboxylase</fullName>
    </recommendedName>
</protein>
<dbReference type="InterPro" id="IPR023375">
    <property type="entry name" value="ADC_dom_sf"/>
</dbReference>
<evidence type="ECO:0000256" key="1">
    <source>
        <dbReference type="SAM" id="MobiDB-lite"/>
    </source>
</evidence>
<dbReference type="AlphaFoldDB" id="A0A6A5KNX2"/>
<sequence length="309" mass="34215">MSTYGTFNGNPAASSPEEQHPVTRAKAPWKLSAESYLLFFTLKNLPEGVYDPLQAQWADEALGEFKGGLGSVMIVRYLDTPVGPYDELLVMPGNFSVPQPSSSTKNIPKKAQRVSRIYVSQRTTVYNGRLNWNIPKHLARFTFSAPPTLTGQSPPETLTVNVFPPGTKDGDGVGPFFSCTLQPWRWVPAIPVNTRYVPYSMAAAQPPIPEPAGHKEGLKKAIEGEMVDDYDTDPTKADAVYVGTDLWRAFDISASVKRARGCWVDVKELGAKGEVNEGGSWFPEVGTWRVGAWFEEVDWRMGDVVEWKL</sequence>
<reference evidence="2" key="1">
    <citation type="submission" date="2020-01" db="EMBL/GenBank/DDBJ databases">
        <authorList>
            <consortium name="DOE Joint Genome Institute"/>
            <person name="Haridas S."/>
            <person name="Albert R."/>
            <person name="Binder M."/>
            <person name="Bloem J."/>
            <person name="Labutti K."/>
            <person name="Salamov A."/>
            <person name="Andreopoulos B."/>
            <person name="Baker S.E."/>
            <person name="Barry K."/>
            <person name="Bills G."/>
            <person name="Bluhm B.H."/>
            <person name="Cannon C."/>
            <person name="Castanera R."/>
            <person name="Culley D.E."/>
            <person name="Daum C."/>
            <person name="Ezra D."/>
            <person name="Gonzalez J.B."/>
            <person name="Henrissat B."/>
            <person name="Kuo A."/>
            <person name="Liang C."/>
            <person name="Lipzen A."/>
            <person name="Lutzoni F."/>
            <person name="Magnuson J."/>
            <person name="Mondo S."/>
            <person name="Nolan M."/>
            <person name="Ohm R."/>
            <person name="Pangilinan J."/>
            <person name="Park H.-J."/>
            <person name="Ramirez L."/>
            <person name="Alfaro M."/>
            <person name="Sun H."/>
            <person name="Tritt A."/>
            <person name="Yoshinaga Y."/>
            <person name="Zwiers L.-H."/>
            <person name="Turgeon B.G."/>
            <person name="Goodwin S.B."/>
            <person name="Spatafora J.W."/>
            <person name="Crous P.W."/>
            <person name="Grigoriev I.V."/>
        </authorList>
    </citation>
    <scope>NUCLEOTIDE SEQUENCE</scope>
    <source>
        <strain evidence="2">P77</strain>
    </source>
</reference>
<dbReference type="SUPFAM" id="SSF160104">
    <property type="entry name" value="Acetoacetate decarboxylase-like"/>
    <property type="match status" value="1"/>
</dbReference>
<organism evidence="2 3">
    <name type="scientific">Decorospora gaudefroyi</name>
    <dbReference type="NCBI Taxonomy" id="184978"/>
    <lineage>
        <taxon>Eukaryota</taxon>
        <taxon>Fungi</taxon>
        <taxon>Dikarya</taxon>
        <taxon>Ascomycota</taxon>
        <taxon>Pezizomycotina</taxon>
        <taxon>Dothideomycetes</taxon>
        <taxon>Pleosporomycetidae</taxon>
        <taxon>Pleosporales</taxon>
        <taxon>Pleosporineae</taxon>
        <taxon>Pleosporaceae</taxon>
        <taxon>Decorospora</taxon>
    </lineage>
</organism>
<proteinExistence type="predicted"/>